<keyword evidence="3" id="KW-1185">Reference proteome</keyword>
<dbReference type="EMBL" id="CAJJDM010000073">
    <property type="protein sequence ID" value="CAD8083740.1"/>
    <property type="molecule type" value="Genomic_DNA"/>
</dbReference>
<accession>A0A8S1MUB5</accession>
<reference evidence="2" key="1">
    <citation type="submission" date="2021-01" db="EMBL/GenBank/DDBJ databases">
        <authorList>
            <consortium name="Genoscope - CEA"/>
            <person name="William W."/>
        </authorList>
    </citation>
    <scope>NUCLEOTIDE SEQUENCE</scope>
</reference>
<gene>
    <name evidence="2" type="ORF">PPRIM_AZ9-3.1.T0700215</name>
</gene>
<protein>
    <recommendedName>
        <fullName evidence="4">Transmembrane protein</fullName>
    </recommendedName>
</protein>
<evidence type="ECO:0000313" key="3">
    <source>
        <dbReference type="Proteomes" id="UP000688137"/>
    </source>
</evidence>
<sequence>MDAILYVKNVLDLIMATNLIQTLLFLNIKTCLDIYPMFMIQPIMYTMMHVLFIYDTRIQFKKNCDSGGQISSRWQILLIQQSQIFHNLLRHQFVKFLIHDIQFVLSLQKMILSQANMDIIWIIKFLHKHILQYLMKSKKIVSLLVLIIYLKDKINILPIAAVLTNINNCVIICLLLMYVLIQNVFIVLKIVRNAILQCLLNVPLKHIQLMDHVIIITLIIKTILITNVFNQVSKKLIYIMFIVIWNVHLVLINIAMIFLT</sequence>
<dbReference type="AlphaFoldDB" id="A0A8S1MUB5"/>
<evidence type="ECO:0008006" key="4">
    <source>
        <dbReference type="Google" id="ProtNLM"/>
    </source>
</evidence>
<name>A0A8S1MUB5_PARPR</name>
<keyword evidence="1" id="KW-0472">Membrane</keyword>
<evidence type="ECO:0000256" key="1">
    <source>
        <dbReference type="SAM" id="Phobius"/>
    </source>
</evidence>
<feature type="transmembrane region" description="Helical" evidence="1">
    <location>
        <begin position="209"/>
        <end position="230"/>
    </location>
</feature>
<comment type="caution">
    <text evidence="2">The sequence shown here is derived from an EMBL/GenBank/DDBJ whole genome shotgun (WGS) entry which is preliminary data.</text>
</comment>
<proteinExistence type="predicted"/>
<feature type="transmembrane region" description="Helical" evidence="1">
    <location>
        <begin position="34"/>
        <end position="54"/>
    </location>
</feature>
<dbReference type="Proteomes" id="UP000688137">
    <property type="component" value="Unassembled WGS sequence"/>
</dbReference>
<feature type="transmembrane region" description="Helical" evidence="1">
    <location>
        <begin position="169"/>
        <end position="188"/>
    </location>
</feature>
<organism evidence="2 3">
    <name type="scientific">Paramecium primaurelia</name>
    <dbReference type="NCBI Taxonomy" id="5886"/>
    <lineage>
        <taxon>Eukaryota</taxon>
        <taxon>Sar</taxon>
        <taxon>Alveolata</taxon>
        <taxon>Ciliophora</taxon>
        <taxon>Intramacronucleata</taxon>
        <taxon>Oligohymenophorea</taxon>
        <taxon>Peniculida</taxon>
        <taxon>Parameciidae</taxon>
        <taxon>Paramecium</taxon>
    </lineage>
</organism>
<evidence type="ECO:0000313" key="2">
    <source>
        <dbReference type="EMBL" id="CAD8083740.1"/>
    </source>
</evidence>
<feature type="transmembrane region" description="Helical" evidence="1">
    <location>
        <begin position="236"/>
        <end position="259"/>
    </location>
</feature>
<keyword evidence="1" id="KW-1133">Transmembrane helix</keyword>
<keyword evidence="1" id="KW-0812">Transmembrane</keyword>